<gene>
    <name evidence="2" type="ORF">LX32DRAFT_645067</name>
</gene>
<evidence type="ECO:0000256" key="1">
    <source>
        <dbReference type="SAM" id="Phobius"/>
    </source>
</evidence>
<dbReference type="AlphaFoldDB" id="A0AAD9LYH1"/>
<reference evidence="2" key="1">
    <citation type="submission" date="2021-06" db="EMBL/GenBank/DDBJ databases">
        <title>Comparative genomics, transcriptomics and evolutionary studies reveal genomic signatures of adaptation to plant cell wall in hemibiotrophic fungi.</title>
        <authorList>
            <consortium name="DOE Joint Genome Institute"/>
            <person name="Baroncelli R."/>
            <person name="Diaz J.F."/>
            <person name="Benocci T."/>
            <person name="Peng M."/>
            <person name="Battaglia E."/>
            <person name="Haridas S."/>
            <person name="Andreopoulos W."/>
            <person name="Labutti K."/>
            <person name="Pangilinan J."/>
            <person name="Floch G.L."/>
            <person name="Makela M.R."/>
            <person name="Henrissat B."/>
            <person name="Grigoriev I.V."/>
            <person name="Crouch J.A."/>
            <person name="De Vries R.P."/>
            <person name="Sukno S.A."/>
            <person name="Thon M.R."/>
        </authorList>
    </citation>
    <scope>NUCLEOTIDE SEQUENCE</scope>
    <source>
        <strain evidence="2">MAFF235873</strain>
    </source>
</reference>
<evidence type="ECO:0000313" key="2">
    <source>
        <dbReference type="EMBL" id="KAK2022935.1"/>
    </source>
</evidence>
<keyword evidence="3" id="KW-1185">Reference proteome</keyword>
<protein>
    <submittedName>
        <fullName evidence="2">Uncharacterized protein</fullName>
    </submittedName>
</protein>
<dbReference type="EMBL" id="MU843019">
    <property type="protein sequence ID" value="KAK2022935.1"/>
    <property type="molecule type" value="Genomic_DNA"/>
</dbReference>
<accession>A0AAD9LYH1</accession>
<name>A0AAD9LYH1_9PEZI</name>
<comment type="caution">
    <text evidence="2">The sequence shown here is derived from an EMBL/GenBank/DDBJ whole genome shotgun (WGS) entry which is preliminary data.</text>
</comment>
<proteinExistence type="predicted"/>
<sequence length="68" mass="7676">MFPRQLRYTNTEQRDRASIIIVIIAIITIINSIFRASQRKKEKKVPSAAWPRRLTPSAAAGLATTLPQ</sequence>
<organism evidence="2 3">
    <name type="scientific">Colletotrichum zoysiae</name>
    <dbReference type="NCBI Taxonomy" id="1216348"/>
    <lineage>
        <taxon>Eukaryota</taxon>
        <taxon>Fungi</taxon>
        <taxon>Dikarya</taxon>
        <taxon>Ascomycota</taxon>
        <taxon>Pezizomycotina</taxon>
        <taxon>Sordariomycetes</taxon>
        <taxon>Hypocreomycetidae</taxon>
        <taxon>Glomerellales</taxon>
        <taxon>Glomerellaceae</taxon>
        <taxon>Colletotrichum</taxon>
        <taxon>Colletotrichum graminicola species complex</taxon>
    </lineage>
</organism>
<keyword evidence="1" id="KW-0472">Membrane</keyword>
<keyword evidence="1" id="KW-0812">Transmembrane</keyword>
<evidence type="ECO:0000313" key="3">
    <source>
        <dbReference type="Proteomes" id="UP001232148"/>
    </source>
</evidence>
<keyword evidence="1" id="KW-1133">Transmembrane helix</keyword>
<dbReference type="Proteomes" id="UP001232148">
    <property type="component" value="Unassembled WGS sequence"/>
</dbReference>
<feature type="transmembrane region" description="Helical" evidence="1">
    <location>
        <begin position="16"/>
        <end position="34"/>
    </location>
</feature>